<accession>A0A1Z4LR23</accession>
<name>A0A1Z4LR23_9CYAN</name>
<gene>
    <name evidence="1" type="ORF">NIES267_31240</name>
</gene>
<evidence type="ECO:0000313" key="1">
    <source>
        <dbReference type="EMBL" id="BAY83634.1"/>
    </source>
</evidence>
<keyword evidence="2" id="KW-1185">Reference proteome</keyword>
<dbReference type="AlphaFoldDB" id="A0A1Z4LR23"/>
<proteinExistence type="predicted"/>
<dbReference type="EMBL" id="AP018227">
    <property type="protein sequence ID" value="BAY83634.1"/>
    <property type="molecule type" value="Genomic_DNA"/>
</dbReference>
<reference evidence="1 2" key="1">
    <citation type="submission" date="2017-06" db="EMBL/GenBank/DDBJ databases">
        <title>Genome sequencing of cyanobaciteial culture collection at National Institute for Environmental Studies (NIES).</title>
        <authorList>
            <person name="Hirose Y."/>
            <person name="Shimura Y."/>
            <person name="Fujisawa T."/>
            <person name="Nakamura Y."/>
            <person name="Kawachi M."/>
        </authorList>
    </citation>
    <scope>NUCLEOTIDE SEQUENCE [LARGE SCALE GENOMIC DNA]</scope>
    <source>
        <strain evidence="1 2">NIES-267</strain>
    </source>
</reference>
<protein>
    <submittedName>
        <fullName evidence="1">Uncharacterized protein</fullName>
    </submittedName>
</protein>
<organism evidence="1 2">
    <name type="scientific">Calothrix parasitica NIES-267</name>
    <dbReference type="NCBI Taxonomy" id="1973488"/>
    <lineage>
        <taxon>Bacteria</taxon>
        <taxon>Bacillati</taxon>
        <taxon>Cyanobacteriota</taxon>
        <taxon>Cyanophyceae</taxon>
        <taxon>Nostocales</taxon>
        <taxon>Calotrichaceae</taxon>
        <taxon>Calothrix</taxon>
    </lineage>
</organism>
<dbReference type="Proteomes" id="UP000218418">
    <property type="component" value="Chromosome"/>
</dbReference>
<sequence>MKTPTLTKFIPIVLTISLILASLQSVKAEVVQIERDFQPDPLTISGKSGGFEKSNCGNISKTPSQVLKVSESLPYLRLTVESKGKPTLLIDGPEGRFCVLGDSYSEEKPEISGYWQAGEYSLYIGNSSNEQHEYTLSISQKKMPQKD</sequence>
<evidence type="ECO:0000313" key="2">
    <source>
        <dbReference type="Proteomes" id="UP000218418"/>
    </source>
</evidence>
<dbReference type="OrthoDB" id="581999at2"/>